<organism evidence="5 6">
    <name type="scientific">Frieseomelitta varia</name>
    <dbReference type="NCBI Taxonomy" id="561572"/>
    <lineage>
        <taxon>Eukaryota</taxon>
        <taxon>Metazoa</taxon>
        <taxon>Ecdysozoa</taxon>
        <taxon>Arthropoda</taxon>
        <taxon>Hexapoda</taxon>
        <taxon>Insecta</taxon>
        <taxon>Pterygota</taxon>
        <taxon>Neoptera</taxon>
        <taxon>Endopterygota</taxon>
        <taxon>Hymenoptera</taxon>
        <taxon>Apocrita</taxon>
        <taxon>Aculeata</taxon>
        <taxon>Apoidea</taxon>
        <taxon>Anthophila</taxon>
        <taxon>Apidae</taxon>
        <taxon>Frieseomelitta</taxon>
    </lineage>
</organism>
<comment type="caution">
    <text evidence="5">The sequence shown here is derived from an EMBL/GenBank/DDBJ whole genome shotgun (WGS) entry which is preliminary data.</text>
</comment>
<gene>
    <name evidence="5" type="ORF">E2986_02700</name>
</gene>
<evidence type="ECO:0000256" key="3">
    <source>
        <dbReference type="ARBA" id="ARBA00023203"/>
    </source>
</evidence>
<name>A0A833RC80_9HYME</name>
<dbReference type="EMBL" id="WNWW01000333">
    <property type="protein sequence ID" value="KAF3426229.1"/>
    <property type="molecule type" value="Genomic_DNA"/>
</dbReference>
<evidence type="ECO:0000313" key="5">
    <source>
        <dbReference type="EMBL" id="KAF3426229.1"/>
    </source>
</evidence>
<evidence type="ECO:0000259" key="4">
    <source>
        <dbReference type="PROSITE" id="PS50097"/>
    </source>
</evidence>
<dbReference type="Gene3D" id="3.30.710.10">
    <property type="entry name" value="Potassium Channel Kv1.1, Chain A"/>
    <property type="match status" value="1"/>
</dbReference>
<dbReference type="Proteomes" id="UP000655588">
    <property type="component" value="Unassembled WGS sequence"/>
</dbReference>
<dbReference type="InterPro" id="IPR011333">
    <property type="entry name" value="SKP1/BTB/POZ_sf"/>
</dbReference>
<keyword evidence="1" id="KW-0880">Kelch repeat</keyword>
<dbReference type="InterPro" id="IPR000210">
    <property type="entry name" value="BTB/POZ_dom"/>
</dbReference>
<keyword evidence="6" id="KW-1185">Reference proteome</keyword>
<dbReference type="AlphaFoldDB" id="A0A833RC80"/>
<evidence type="ECO:0000256" key="2">
    <source>
        <dbReference type="ARBA" id="ARBA00022737"/>
    </source>
</evidence>
<evidence type="ECO:0000313" key="6">
    <source>
        <dbReference type="Proteomes" id="UP000655588"/>
    </source>
</evidence>
<keyword evidence="3" id="KW-0009">Actin-binding</keyword>
<keyword evidence="2" id="KW-0677">Repeat</keyword>
<feature type="domain" description="BTB" evidence="4">
    <location>
        <begin position="43"/>
        <end position="104"/>
    </location>
</feature>
<dbReference type="CDD" id="cd18186">
    <property type="entry name" value="BTB_POZ_ZBTB_KLHL-like"/>
    <property type="match status" value="1"/>
</dbReference>
<dbReference type="SUPFAM" id="SSF117281">
    <property type="entry name" value="Kelch motif"/>
    <property type="match status" value="1"/>
</dbReference>
<dbReference type="SUPFAM" id="SSF54695">
    <property type="entry name" value="POZ domain"/>
    <property type="match status" value="1"/>
</dbReference>
<sequence length="570" mass="66098">MFFGAFKTKETYKSTNMFQAVRTNMRHKHQLIIFDNTEHTMRKYLTLVLNNTRIKVNRRKLASKSQYFASLFSHNFSDSNSEEHVVNYDIPLCTLQTFVQWVHDKNHMCVLHQPIKVSLTKFLQKNFKGLLTLLQLSVLFMVDELTSDITEIIVLYWLDPQKVIDIWLLAQELSVKVLQDVCISLCLDRFEELPLSSLIKLNADNIVKLLNNVNLRYSSEYYLQHIKDQWMKHHKTNLIDVKGERQLTFIKTWTVIHDSNQTGRKEDYALRNAYLYIWDGNVLNECVKLKCLEYPNMWLFGTQVATRGMFCQIKQIIDLGFSVYTIGGSVGLEGSQFNKIISRYCLLSKKWYYEAHLPVPRRHMIAVFLRNKLVLVGGVGKHRLKLSSVDVLNIHTGNWTSGSHIPECFTSVPPYCVKCGKLFVLKSSFYIYYPEENIWNTIAIPGSNDIGRVDAFITHDTTLLFSGIYLDGKATVVRTDIVKDGSVCEKPNCMIQPILKRDKIFINSIKADDKFKFNIYVLILPDTRKKKGSDLYFHVHADINDDFKNATFPRFNSSNIIDPNTLYNTV</sequence>
<dbReference type="PANTHER" id="PTHR24412">
    <property type="entry name" value="KELCH PROTEIN"/>
    <property type="match status" value="1"/>
</dbReference>
<proteinExistence type="predicted"/>
<dbReference type="Pfam" id="PF00651">
    <property type="entry name" value="BTB"/>
    <property type="match status" value="1"/>
</dbReference>
<dbReference type="PANTHER" id="PTHR24412:SF489">
    <property type="entry name" value="RING FINGER DOMAIN AND KELCH REPEAT-CONTAINING PROTEIN DDB_G0271372"/>
    <property type="match status" value="1"/>
</dbReference>
<accession>A0A833RC80</accession>
<dbReference type="InterPro" id="IPR015915">
    <property type="entry name" value="Kelch-typ_b-propeller"/>
</dbReference>
<dbReference type="PROSITE" id="PS50097">
    <property type="entry name" value="BTB"/>
    <property type="match status" value="1"/>
</dbReference>
<evidence type="ECO:0000256" key="1">
    <source>
        <dbReference type="ARBA" id="ARBA00022441"/>
    </source>
</evidence>
<protein>
    <recommendedName>
        <fullName evidence="4">BTB domain-containing protein</fullName>
    </recommendedName>
</protein>
<dbReference type="Gene3D" id="2.120.10.80">
    <property type="entry name" value="Kelch-type beta propeller"/>
    <property type="match status" value="1"/>
</dbReference>
<reference evidence="5" key="1">
    <citation type="submission" date="2019-11" db="EMBL/GenBank/DDBJ databases">
        <title>The nuclear and mitochondrial genomes of Frieseomelitta varia - a highly eusocial stingless bee (Meliponini) with a permanently sterile worker caste.</title>
        <authorList>
            <person name="Freitas F.C.P."/>
            <person name="Lourenco A.P."/>
            <person name="Nunes F.M.F."/>
            <person name="Paschoal A.R."/>
            <person name="Abreu F.C.P."/>
            <person name="Barbin F.O."/>
            <person name="Bataglia L."/>
            <person name="Cardoso-Junior C.A.M."/>
            <person name="Cervoni M.S."/>
            <person name="Silva S.R."/>
            <person name="Dalarmi F."/>
            <person name="Del Lama M.A."/>
            <person name="Depintor T.S."/>
            <person name="Ferreira K.M."/>
            <person name="Goria P.S."/>
            <person name="Jaskot M.C."/>
            <person name="Lago D.C."/>
            <person name="Luna-Lucena D."/>
            <person name="Moda L.M."/>
            <person name="Nascimento L."/>
            <person name="Pedrino M."/>
            <person name="Rabico F.O."/>
            <person name="Sanches F.C."/>
            <person name="Santos D.E."/>
            <person name="Santos C.G."/>
            <person name="Vieira J."/>
            <person name="Lopes T.F."/>
            <person name="Barchuk A.R."/>
            <person name="Hartfelder K."/>
            <person name="Simoes Z.L.P."/>
            <person name="Bitondi M.M.G."/>
            <person name="Pinheiro D.G."/>
        </authorList>
    </citation>
    <scope>NUCLEOTIDE SEQUENCE</scope>
    <source>
        <strain evidence="5">USP_RPSP 00005682</strain>
        <tissue evidence="5">Whole individual</tissue>
    </source>
</reference>